<evidence type="ECO:0000313" key="16">
    <source>
        <dbReference type="EMBL" id="AWU47077.1"/>
    </source>
</evidence>
<organism evidence="16">
    <name type="scientific">Sea otter poxvirus</name>
    <dbReference type="NCBI Taxonomy" id="1416741"/>
    <lineage>
        <taxon>Viruses</taxon>
        <taxon>Varidnaviria</taxon>
        <taxon>Bamfordvirae</taxon>
        <taxon>Nucleocytoviricota</taxon>
        <taxon>Pokkesviricetes</taxon>
        <taxon>Chitovirales</taxon>
        <taxon>Poxviridae</taxon>
        <taxon>Chordopoxvirinae</taxon>
        <taxon>Mustelpoxvirus</taxon>
        <taxon>Mustelpoxvirus seaotterpox</taxon>
        <taxon>Sea otterpox virus</taxon>
    </lineage>
</organism>
<evidence type="ECO:0000256" key="13">
    <source>
        <dbReference type="ARBA" id="ARBA00060577"/>
    </source>
</evidence>
<evidence type="ECO:0000259" key="15">
    <source>
        <dbReference type="Pfam" id="PF01073"/>
    </source>
</evidence>
<dbReference type="InterPro" id="IPR002225">
    <property type="entry name" value="3Beta_OHSteriod_DH/Estase"/>
</dbReference>
<keyword evidence="17" id="KW-1185">Reference proteome</keyword>
<feature type="domain" description="3-beta hydroxysteroid dehydrogenase/isomerase" evidence="15">
    <location>
        <begin position="12"/>
        <end position="284"/>
    </location>
</feature>
<evidence type="ECO:0000313" key="17">
    <source>
        <dbReference type="Proteomes" id="UP000249273"/>
    </source>
</evidence>
<comment type="catalytic activity">
    <reaction evidence="8">
        <text>a 3-oxo-Delta(5)-steroid = a 3-oxo-Delta(4)-steroid</text>
        <dbReference type="Rhea" id="RHEA:14709"/>
        <dbReference type="ChEBI" id="CHEBI:47907"/>
        <dbReference type="ChEBI" id="CHEBI:47909"/>
        <dbReference type="EC" id="5.3.3.1"/>
    </reaction>
</comment>
<evidence type="ECO:0000256" key="2">
    <source>
        <dbReference type="ARBA" id="ARBA00009219"/>
    </source>
</evidence>
<evidence type="ECO:0000256" key="14">
    <source>
        <dbReference type="RuleBase" id="RU004475"/>
    </source>
</evidence>
<comment type="similarity">
    <text evidence="2 14">Belongs to the 3-beta-HSD family.</text>
</comment>
<reference evidence="16" key="1">
    <citation type="submission" date="2018-05" db="EMBL/GenBank/DDBJ databases">
        <title>Complete Genome Sequence of a Novel Sea Otter Poxvirus.</title>
        <authorList>
            <person name="Jacob J.M."/>
            <person name="Subramaniam K."/>
            <person name="Tu S.-L."/>
            <person name="Nielsen O."/>
            <person name="Tuomi P.A."/>
            <person name="Upton C."/>
            <person name="Waltzek T.B."/>
        </authorList>
    </citation>
    <scope>NUCLEOTIDE SEQUENCE [LARGE SCALE GENOMIC DNA]</scope>
    <source>
        <strain evidence="16">ELK</strain>
    </source>
</reference>
<evidence type="ECO:0000256" key="9">
    <source>
        <dbReference type="ARBA" id="ARBA00038856"/>
    </source>
</evidence>
<gene>
    <name evidence="16" type="primary">SOPV-ELK-032</name>
</gene>
<dbReference type="FunFam" id="3.40.50.720:FF:000495">
    <property type="entry name" value="3 hydroxysteroid dehydrogenase, putative"/>
    <property type="match status" value="1"/>
</dbReference>
<accession>A0A2U9QHM5</accession>
<evidence type="ECO:0000256" key="6">
    <source>
        <dbReference type="ARBA" id="ARBA00023250"/>
    </source>
</evidence>
<dbReference type="PANTHER" id="PTHR10366">
    <property type="entry name" value="NAD DEPENDENT EPIMERASE/DEHYDRATASE"/>
    <property type="match status" value="1"/>
</dbReference>
<evidence type="ECO:0000256" key="8">
    <source>
        <dbReference type="ARBA" id="ARBA00036501"/>
    </source>
</evidence>
<evidence type="ECO:0000256" key="7">
    <source>
        <dbReference type="ARBA" id="ARBA00023268"/>
    </source>
</evidence>
<name>A0A2U9QHM5_9POXV</name>
<protein>
    <recommendedName>
        <fullName evidence="11">3 beta-hydroxysteroid dehydrogenase/Delta 5--&gt;4-isomerase</fullName>
        <ecNumber evidence="10">1.1.1.145</ecNumber>
        <ecNumber evidence="9">5.3.3.1</ecNumber>
    </recommendedName>
</protein>
<dbReference type="GO" id="GO:0003854">
    <property type="term" value="F:3-beta-hydroxy-Delta5-steroid dehydrogenase (NAD+) activity"/>
    <property type="evidence" value="ECO:0007669"/>
    <property type="project" value="UniProtKB-EC"/>
</dbReference>
<dbReference type="OrthoDB" id="8536at10239"/>
<evidence type="ECO:0000256" key="10">
    <source>
        <dbReference type="ARBA" id="ARBA00038967"/>
    </source>
</evidence>
<dbReference type="RefSeq" id="YP_009480570.1">
    <property type="nucleotide sequence ID" value="NC_037656.1"/>
</dbReference>
<keyword evidence="3 14" id="KW-0560">Oxidoreductase</keyword>
<keyword evidence="4" id="KW-0520">NAD</keyword>
<keyword evidence="5 16" id="KW-0413">Isomerase</keyword>
<dbReference type="PANTHER" id="PTHR10366:SF847">
    <property type="entry name" value="3 BETA-HYDROXYSTEROID DEHYDROGENASE TYPE 7"/>
    <property type="match status" value="1"/>
</dbReference>
<dbReference type="Proteomes" id="UP000249273">
    <property type="component" value="Segment"/>
</dbReference>
<comment type="catalytic activity">
    <reaction evidence="12">
        <text>a 3beta-hydroxy-Delta(5)-steroid + NAD(+) = a 3-oxo-Delta(5)-steroid + NADH + H(+)</text>
        <dbReference type="Rhea" id="RHEA:24076"/>
        <dbReference type="ChEBI" id="CHEBI:1722"/>
        <dbReference type="ChEBI" id="CHEBI:15378"/>
        <dbReference type="ChEBI" id="CHEBI:47907"/>
        <dbReference type="ChEBI" id="CHEBI:57540"/>
        <dbReference type="ChEBI" id="CHEBI:57945"/>
        <dbReference type="EC" id="1.1.1.145"/>
    </reaction>
</comment>
<dbReference type="GeneID" id="36841029"/>
<comment type="pathway">
    <text evidence="1">Lipid metabolism; steroid biosynthesis.</text>
</comment>
<evidence type="ECO:0000256" key="1">
    <source>
        <dbReference type="ARBA" id="ARBA00005202"/>
    </source>
</evidence>
<dbReference type="Pfam" id="PF01073">
    <property type="entry name" value="3Beta_HSD"/>
    <property type="match status" value="1"/>
</dbReference>
<evidence type="ECO:0000256" key="3">
    <source>
        <dbReference type="ARBA" id="ARBA00023002"/>
    </source>
</evidence>
<dbReference type="EC" id="5.3.3.1" evidence="9"/>
<dbReference type="GO" id="GO:0004769">
    <property type="term" value="F:steroid Delta-isomerase activity"/>
    <property type="evidence" value="ECO:0007669"/>
    <property type="project" value="UniProtKB-EC"/>
</dbReference>
<keyword evidence="7" id="KW-0511">Multifunctional enzyme</keyword>
<evidence type="ECO:0000256" key="11">
    <source>
        <dbReference type="ARBA" id="ARBA00039803"/>
    </source>
</evidence>
<evidence type="ECO:0000256" key="4">
    <source>
        <dbReference type="ARBA" id="ARBA00023027"/>
    </source>
</evidence>
<dbReference type="EMBL" id="MH427217">
    <property type="protein sequence ID" value="AWU47077.1"/>
    <property type="molecule type" value="Genomic_DNA"/>
</dbReference>
<dbReference type="SUPFAM" id="SSF51735">
    <property type="entry name" value="NAD(P)-binding Rossmann-fold domains"/>
    <property type="match status" value="1"/>
</dbReference>
<sequence>MANIIHRRLVYMVTGGNGFLGSAIVKMLLSTEERLAELRIVDKYIDKWLIDLDIEYTDVLINCIQADITDEESIRRASIGVDIVIHTASLVDVFGNYSDEEIMTTNVDGTQKLLDACVMMGVQNFIYTSSMESVGPNSRGDPLYRGDEATRYQTMHSHVYSKSKAVAEKLVLSYNGRPILGGKFMSTVVLRPTGIYGEGHKIMLDMYHKGRRMRNRLFRTIPTSVEHSRVYVGNVAWMHVLVANQILLRRSVISGQVYYCYDDSPYMSYEDFNMEFLRDCGIRLIGNRPIFSNRTLRCMVRVNSFLRVLLKPVYNYTPMLNKHTLTVATTPFTIETTKAFKHFGYVPLYRWQDARKNTINWLKCEIAASKKN</sequence>
<proteinExistence type="inferred from homology"/>
<dbReference type="Gene3D" id="3.40.50.720">
    <property type="entry name" value="NAD(P)-binding Rossmann-like Domain"/>
    <property type="match status" value="1"/>
</dbReference>
<keyword evidence="6" id="KW-0755">Steroidogenesis</keyword>
<evidence type="ECO:0000256" key="12">
    <source>
        <dbReference type="ARBA" id="ARBA00050090"/>
    </source>
</evidence>
<dbReference type="InterPro" id="IPR036291">
    <property type="entry name" value="NAD(P)-bd_dom_sf"/>
</dbReference>
<dbReference type="GO" id="GO:0006694">
    <property type="term" value="P:steroid biosynthetic process"/>
    <property type="evidence" value="ECO:0007669"/>
    <property type="project" value="UniProtKB-KW"/>
</dbReference>
<dbReference type="KEGG" id="vg:36841029"/>
<dbReference type="InterPro" id="IPR050425">
    <property type="entry name" value="NAD(P)_dehydrat-like"/>
</dbReference>
<dbReference type="EC" id="1.1.1.145" evidence="10"/>
<evidence type="ECO:0000256" key="5">
    <source>
        <dbReference type="ARBA" id="ARBA00023235"/>
    </source>
</evidence>
<comment type="pathway">
    <text evidence="13">Steroid biosynthesis.</text>
</comment>